<protein>
    <submittedName>
        <fullName evidence="5">CocE/NonD family hydrolase</fullName>
    </submittedName>
</protein>
<reference evidence="5" key="1">
    <citation type="submission" date="2021-04" db="EMBL/GenBank/DDBJ databases">
        <title>Draft genome assembly of strain Phenylobacterium sp. 20VBR1 using MiniION and Illumina platforms.</title>
        <authorList>
            <person name="Thomas F.A."/>
            <person name="Krishnan K.P."/>
            <person name="Sinha R.K."/>
        </authorList>
    </citation>
    <scope>NUCLEOTIDE SEQUENCE</scope>
    <source>
        <strain evidence="5">20VBR1</strain>
    </source>
</reference>
<dbReference type="InterPro" id="IPR008979">
    <property type="entry name" value="Galactose-bd-like_sf"/>
</dbReference>
<dbReference type="InterPro" id="IPR013736">
    <property type="entry name" value="Xaa-Pro_dipept_C"/>
</dbReference>
<dbReference type="PANTHER" id="PTHR43056">
    <property type="entry name" value="PEPTIDASE S9 PROLYL OLIGOPEPTIDASE"/>
    <property type="match status" value="1"/>
</dbReference>
<dbReference type="RefSeq" id="WP_215337348.1">
    <property type="nucleotide sequence ID" value="NZ_JAGSGD010000001.1"/>
</dbReference>
<dbReference type="SMART" id="SM00939">
    <property type="entry name" value="PepX_C"/>
    <property type="match status" value="1"/>
</dbReference>
<feature type="region of interest" description="Disordered" evidence="2">
    <location>
        <begin position="510"/>
        <end position="530"/>
    </location>
</feature>
<dbReference type="Proteomes" id="UP000622580">
    <property type="component" value="Unassembled WGS sequence"/>
</dbReference>
<keyword evidence="3" id="KW-0732">Signal</keyword>
<feature type="chain" id="PRO_5037234373" evidence="3">
    <location>
        <begin position="22"/>
        <end position="553"/>
    </location>
</feature>
<dbReference type="InterPro" id="IPR029058">
    <property type="entry name" value="AB_hydrolase_fold"/>
</dbReference>
<evidence type="ECO:0000256" key="3">
    <source>
        <dbReference type="SAM" id="SignalP"/>
    </source>
</evidence>
<evidence type="ECO:0000259" key="4">
    <source>
        <dbReference type="SMART" id="SM00939"/>
    </source>
</evidence>
<dbReference type="InterPro" id="IPR050585">
    <property type="entry name" value="Xaa-Pro_dipeptidyl-ppase/CocE"/>
</dbReference>
<accession>A0A941CXR2</accession>
<keyword evidence="1 5" id="KW-0378">Hydrolase</keyword>
<dbReference type="Pfam" id="PF08530">
    <property type="entry name" value="PepX_C"/>
    <property type="match status" value="1"/>
</dbReference>
<dbReference type="Gene3D" id="2.60.120.260">
    <property type="entry name" value="Galactose-binding domain-like"/>
    <property type="match status" value="1"/>
</dbReference>
<dbReference type="InterPro" id="IPR000383">
    <property type="entry name" value="Xaa-Pro-like_dom"/>
</dbReference>
<dbReference type="PANTHER" id="PTHR43056:SF10">
    <property type="entry name" value="COCE_NOND FAMILY, PUTATIVE (AFU_ORTHOLOGUE AFUA_7G00600)-RELATED"/>
    <property type="match status" value="1"/>
</dbReference>
<evidence type="ECO:0000256" key="1">
    <source>
        <dbReference type="ARBA" id="ARBA00022801"/>
    </source>
</evidence>
<evidence type="ECO:0000313" key="5">
    <source>
        <dbReference type="EMBL" id="MBR7617812.1"/>
    </source>
</evidence>
<dbReference type="Pfam" id="PF02129">
    <property type="entry name" value="Peptidase_S15"/>
    <property type="match status" value="1"/>
</dbReference>
<gene>
    <name evidence="5" type="ORF">JKL49_00295</name>
</gene>
<name>A0A941CXR2_9CAUL</name>
<evidence type="ECO:0000313" key="6">
    <source>
        <dbReference type="Proteomes" id="UP000622580"/>
    </source>
</evidence>
<evidence type="ECO:0000256" key="2">
    <source>
        <dbReference type="SAM" id="MobiDB-lite"/>
    </source>
</evidence>
<dbReference type="AlphaFoldDB" id="A0A941CXR2"/>
<dbReference type="SUPFAM" id="SSF49785">
    <property type="entry name" value="Galactose-binding domain-like"/>
    <property type="match status" value="1"/>
</dbReference>
<organism evidence="5 6">
    <name type="scientific">Phenylobacterium glaciei</name>
    <dbReference type="NCBI Taxonomy" id="2803784"/>
    <lineage>
        <taxon>Bacteria</taxon>
        <taxon>Pseudomonadati</taxon>
        <taxon>Pseudomonadota</taxon>
        <taxon>Alphaproteobacteria</taxon>
        <taxon>Caulobacterales</taxon>
        <taxon>Caulobacteraceae</taxon>
        <taxon>Phenylobacterium</taxon>
    </lineage>
</organism>
<dbReference type="NCBIfam" id="TIGR00976">
    <property type="entry name" value="CocE_NonD"/>
    <property type="match status" value="2"/>
</dbReference>
<proteinExistence type="predicted"/>
<dbReference type="GO" id="GO:0008239">
    <property type="term" value="F:dipeptidyl-peptidase activity"/>
    <property type="evidence" value="ECO:0007669"/>
    <property type="project" value="InterPro"/>
</dbReference>
<keyword evidence="6" id="KW-1185">Reference proteome</keyword>
<feature type="signal peptide" evidence="3">
    <location>
        <begin position="1"/>
        <end position="21"/>
    </location>
</feature>
<comment type="caution">
    <text evidence="5">The sequence shown here is derived from an EMBL/GenBank/DDBJ whole genome shotgun (WGS) entry which is preliminary data.</text>
</comment>
<dbReference type="SUPFAM" id="SSF53474">
    <property type="entry name" value="alpha/beta-Hydrolases"/>
    <property type="match status" value="1"/>
</dbReference>
<feature type="domain" description="Xaa-Pro dipeptidyl-peptidase C-terminal" evidence="4">
    <location>
        <begin position="295"/>
        <end position="547"/>
    </location>
</feature>
<sequence>MTLKQVLLAATLCIAPMSAFAQTAPPAAYAPPPGATEEFATLRDGVKLAANVFKPQGKGPWPVVLSRTPYLKDGRGTADQLAAAARKYTDAGYVFVLQDVRGKGHSQGFYQAYVTDIEDGYDSVEWAAGQPWSNGRVGITGASALGVTANSAAMANPPHLKAAYVVVAPYDRLHSSFMGGVIKEKDTVGWLKGQSVSDAEIEQTRGRVADDVFWNRFAMSTNRKYIAVPIYNVGGWYDIFNQGNTSNFTYLQNQGSKGARGNQKLLMGPFGHGPLSGDLAYPGQDQLQGAFGNELRWFDYWLKGVDNGIMDEPPVSYFMMAGARKGAASPKNRMLTSANWPPANREVRYYLSPDKALTTKAPAATDAKLSYKFDPANPVATFGGANLTFDRGPEDQRQVPARQDYLRFQTPVLDKDVAIAGPVKVELYGATDGLDTDFMAKLVDVYPDGYEALVLDAPIRTRYRNGREPDDVKMMTPGAPEEMTIDLWSTAITFEKGHRIAVHITSSNAPRFEVNPNTGEAPGKPTQKPRVATNSVYMDSSHPSAIVLPVIYP</sequence>
<dbReference type="InterPro" id="IPR005674">
    <property type="entry name" value="CocE/Ser_esterase"/>
</dbReference>
<dbReference type="EMBL" id="JAGSGD010000001">
    <property type="protein sequence ID" value="MBR7617812.1"/>
    <property type="molecule type" value="Genomic_DNA"/>
</dbReference>
<dbReference type="Gene3D" id="3.40.50.1820">
    <property type="entry name" value="alpha/beta hydrolase"/>
    <property type="match status" value="2"/>
</dbReference>